<evidence type="ECO:0000259" key="8">
    <source>
        <dbReference type="PROSITE" id="PS50011"/>
    </source>
</evidence>
<dbReference type="GO" id="GO:0004674">
    <property type="term" value="F:protein serine/threonine kinase activity"/>
    <property type="evidence" value="ECO:0007669"/>
    <property type="project" value="UniProtKB-KW"/>
</dbReference>
<proteinExistence type="predicted"/>
<dbReference type="Pfam" id="PF00069">
    <property type="entry name" value="Pkinase"/>
    <property type="match status" value="1"/>
</dbReference>
<reference evidence="9 10" key="1">
    <citation type="submission" date="2017-02" db="EMBL/GenBank/DDBJ databases">
        <title>Complete genome sequences of Mycobacterium kansasii strains isolated from rhesus macaques.</title>
        <authorList>
            <person name="Panda A."/>
            <person name="Nagaraj S."/>
            <person name="Zhao X."/>
            <person name="Tettelin H."/>
            <person name="Detolla L.J."/>
        </authorList>
    </citation>
    <scope>NUCLEOTIDE SEQUENCE [LARGE SCALE GENOMIC DNA]</scope>
    <source>
        <strain evidence="9 10">11-3469</strain>
    </source>
</reference>
<keyword evidence="3" id="KW-0808">Transferase</keyword>
<feature type="region of interest" description="Disordered" evidence="7">
    <location>
        <begin position="109"/>
        <end position="142"/>
    </location>
</feature>
<evidence type="ECO:0000256" key="7">
    <source>
        <dbReference type="SAM" id="MobiDB-lite"/>
    </source>
</evidence>
<dbReference type="EMBL" id="MVBN01000006">
    <property type="protein sequence ID" value="OOK71320.1"/>
    <property type="molecule type" value="Genomic_DNA"/>
</dbReference>
<keyword evidence="4" id="KW-0547">Nucleotide-binding</keyword>
<comment type="caution">
    <text evidence="9">The sequence shown here is derived from an EMBL/GenBank/DDBJ whole genome shotgun (WGS) entry which is preliminary data.</text>
</comment>
<keyword evidence="5 9" id="KW-0418">Kinase</keyword>
<evidence type="ECO:0000256" key="5">
    <source>
        <dbReference type="ARBA" id="ARBA00022777"/>
    </source>
</evidence>
<dbReference type="STRING" id="1768.B1T50_15570"/>
<name>A0A1V3WWK4_MYCKA</name>
<evidence type="ECO:0000256" key="4">
    <source>
        <dbReference type="ARBA" id="ARBA00022741"/>
    </source>
</evidence>
<evidence type="ECO:0000313" key="9">
    <source>
        <dbReference type="EMBL" id="OOK71320.1"/>
    </source>
</evidence>
<dbReference type="EC" id="2.7.11.1" evidence="1"/>
<feature type="compositionally biased region" description="Pro residues" evidence="7">
    <location>
        <begin position="129"/>
        <end position="140"/>
    </location>
</feature>
<keyword evidence="6" id="KW-0067">ATP-binding</keyword>
<evidence type="ECO:0000256" key="1">
    <source>
        <dbReference type="ARBA" id="ARBA00012513"/>
    </source>
</evidence>
<organism evidence="9 10">
    <name type="scientific">Mycobacterium kansasii</name>
    <dbReference type="NCBI Taxonomy" id="1768"/>
    <lineage>
        <taxon>Bacteria</taxon>
        <taxon>Bacillati</taxon>
        <taxon>Actinomycetota</taxon>
        <taxon>Actinomycetes</taxon>
        <taxon>Mycobacteriales</taxon>
        <taxon>Mycobacteriaceae</taxon>
        <taxon>Mycobacterium</taxon>
    </lineage>
</organism>
<dbReference type="GO" id="GO:0005524">
    <property type="term" value="F:ATP binding"/>
    <property type="evidence" value="ECO:0007669"/>
    <property type="project" value="UniProtKB-KW"/>
</dbReference>
<dbReference type="InterPro" id="IPR011009">
    <property type="entry name" value="Kinase-like_dom_sf"/>
</dbReference>
<evidence type="ECO:0000313" key="10">
    <source>
        <dbReference type="Proteomes" id="UP000188532"/>
    </source>
</evidence>
<dbReference type="AlphaFoldDB" id="A0A1V3WWK4"/>
<evidence type="ECO:0000256" key="6">
    <source>
        <dbReference type="ARBA" id="ARBA00022840"/>
    </source>
</evidence>
<feature type="domain" description="Protein kinase" evidence="8">
    <location>
        <begin position="1"/>
        <end position="108"/>
    </location>
</feature>
<keyword evidence="2" id="KW-0723">Serine/threonine-protein kinase</keyword>
<dbReference type="PANTHER" id="PTHR43289">
    <property type="entry name" value="MITOGEN-ACTIVATED PROTEIN KINASE KINASE KINASE 20-RELATED"/>
    <property type="match status" value="1"/>
</dbReference>
<sequence length="300" mass="32006">MTKSGNMIGTFAYIAPERLGAGAEDARADIYSLACVLYECLTGRPPFDEATMAGLVAAHLNTPPPRPSTTQPNVPAQFDRVIATGMAKDPDNRYATTVELADAAHDAITEPIAPPTPNKPTLPGTERAPLPPTEQAPLPPKEQACNRVTAQPRIDPIRTTEFPLPPMPPLAPPPRRQPNLAANYQRLGLYYWARSWKVSSSASGHPSGSSISSAYSPVGLAILIAYSLSENWKATSITITSCSGAITAVSAGEHLFFCCGSLFRRRQVERCADEFTQLGVLFPQGVLLRPVAWAGDGVGG</sequence>
<dbReference type="Gene3D" id="1.10.510.10">
    <property type="entry name" value="Transferase(Phosphotransferase) domain 1"/>
    <property type="match status" value="1"/>
</dbReference>
<accession>A0A1V3WWK4</accession>
<gene>
    <name evidence="9" type="ORF">BZL29_5753</name>
</gene>
<dbReference type="InterPro" id="IPR000719">
    <property type="entry name" value="Prot_kinase_dom"/>
</dbReference>
<protein>
    <recommendedName>
        <fullName evidence="1">non-specific serine/threonine protein kinase</fullName>
        <ecNumber evidence="1">2.7.11.1</ecNumber>
    </recommendedName>
</protein>
<dbReference type="PROSITE" id="PS50011">
    <property type="entry name" value="PROTEIN_KINASE_DOM"/>
    <property type="match status" value="1"/>
</dbReference>
<dbReference type="Proteomes" id="UP000188532">
    <property type="component" value="Unassembled WGS sequence"/>
</dbReference>
<dbReference type="SUPFAM" id="SSF56112">
    <property type="entry name" value="Protein kinase-like (PK-like)"/>
    <property type="match status" value="1"/>
</dbReference>
<evidence type="ECO:0000256" key="2">
    <source>
        <dbReference type="ARBA" id="ARBA00022527"/>
    </source>
</evidence>
<dbReference type="PANTHER" id="PTHR43289:SF6">
    <property type="entry name" value="SERINE_THREONINE-PROTEIN KINASE NEKL-3"/>
    <property type="match status" value="1"/>
</dbReference>
<evidence type="ECO:0000256" key="3">
    <source>
        <dbReference type="ARBA" id="ARBA00022679"/>
    </source>
</evidence>